<dbReference type="Proteomes" id="UP000218934">
    <property type="component" value="Unassembled WGS sequence"/>
</dbReference>
<dbReference type="EMBL" id="NWUF01000003">
    <property type="protein sequence ID" value="PCE43648.1"/>
    <property type="molecule type" value="Genomic_DNA"/>
</dbReference>
<comment type="caution">
    <text evidence="1">The sequence shown here is derived from an EMBL/GenBank/DDBJ whole genome shotgun (WGS) entry which is preliminary data.</text>
</comment>
<gene>
    <name evidence="1" type="ORF">COO09_04945</name>
</gene>
<dbReference type="KEGG" id="rdi:CMV14_02625"/>
<evidence type="ECO:0000313" key="1">
    <source>
        <dbReference type="EMBL" id="PCE43648.1"/>
    </source>
</evidence>
<organism evidence="1 2">
    <name type="scientific">Rhizorhabdus dicambivorans</name>
    <dbReference type="NCBI Taxonomy" id="1850238"/>
    <lineage>
        <taxon>Bacteria</taxon>
        <taxon>Pseudomonadati</taxon>
        <taxon>Pseudomonadota</taxon>
        <taxon>Alphaproteobacteria</taxon>
        <taxon>Sphingomonadales</taxon>
        <taxon>Sphingomonadaceae</taxon>
        <taxon>Rhizorhabdus</taxon>
    </lineage>
</organism>
<dbReference type="AlphaFoldDB" id="A0A2A4FZK9"/>
<keyword evidence="2" id="KW-1185">Reference proteome</keyword>
<sequence length="98" mass="10655">MSVEIWDCVTRAPFGEQASVLTIIRDGDRFTGSNVADIGELPVIDGRIEGDRLLWKMPTEKPMRMTLVGKAVVDGDRLTGTVTMGAFGKAEMTGVRRG</sequence>
<proteinExistence type="predicted"/>
<protein>
    <submittedName>
        <fullName evidence="1">Uncharacterized protein</fullName>
    </submittedName>
</protein>
<dbReference type="RefSeq" id="WP_066969663.1">
    <property type="nucleotide sequence ID" value="NZ_CP023449.1"/>
</dbReference>
<accession>A0A2A4FZK9</accession>
<name>A0A2A4FZK9_9SPHN</name>
<reference evidence="1 2" key="1">
    <citation type="submission" date="2017-09" db="EMBL/GenBank/DDBJ databases">
        <title>The Catabolism of 3,6-Dichlorosalicylic acid is Initiated by the Cytochrome P450 Monooxygenase DsmABC in Rhizorhabdus dicambivorans Ndbn-20.</title>
        <authorList>
            <person name="Na L."/>
        </authorList>
    </citation>
    <scope>NUCLEOTIDE SEQUENCE [LARGE SCALE GENOMIC DNA]</scope>
    <source>
        <strain evidence="1 2">Ndbn-20m</strain>
    </source>
</reference>
<evidence type="ECO:0000313" key="2">
    <source>
        <dbReference type="Proteomes" id="UP000218934"/>
    </source>
</evidence>
<dbReference type="OrthoDB" id="5145750at2"/>